<evidence type="ECO:0000313" key="6">
    <source>
        <dbReference type="EMBL" id="GAA1515069.1"/>
    </source>
</evidence>
<dbReference type="EMBL" id="BAAAOR010000014">
    <property type="protein sequence ID" value="GAA1515069.1"/>
    <property type="molecule type" value="Genomic_DNA"/>
</dbReference>
<keyword evidence="7" id="KW-1185">Reference proteome</keyword>
<feature type="domain" description="ABC transporter" evidence="5">
    <location>
        <begin position="265"/>
        <end position="520"/>
    </location>
</feature>
<dbReference type="InterPro" id="IPR017871">
    <property type="entry name" value="ABC_transporter-like_CS"/>
</dbReference>
<dbReference type="SMART" id="SM00382">
    <property type="entry name" value="AAA"/>
    <property type="match status" value="2"/>
</dbReference>
<evidence type="ECO:0000256" key="3">
    <source>
        <dbReference type="ARBA" id="ARBA00022741"/>
    </source>
</evidence>
<dbReference type="PROSITE" id="PS50893">
    <property type="entry name" value="ABC_TRANSPORTER_2"/>
    <property type="match status" value="2"/>
</dbReference>
<dbReference type="RefSeq" id="WP_141005469.1">
    <property type="nucleotide sequence ID" value="NZ_BAAAOR010000014.1"/>
</dbReference>
<dbReference type="Pfam" id="PF00005">
    <property type="entry name" value="ABC_tran"/>
    <property type="match status" value="2"/>
</dbReference>
<evidence type="ECO:0000256" key="2">
    <source>
        <dbReference type="ARBA" id="ARBA00022737"/>
    </source>
</evidence>
<dbReference type="InterPro" id="IPR003593">
    <property type="entry name" value="AAA+_ATPase"/>
</dbReference>
<feature type="domain" description="ABC transporter" evidence="5">
    <location>
        <begin position="20"/>
        <end position="261"/>
    </location>
</feature>
<keyword evidence="4 6" id="KW-0067">ATP-binding</keyword>
<proteinExistence type="predicted"/>
<evidence type="ECO:0000256" key="1">
    <source>
        <dbReference type="ARBA" id="ARBA00022448"/>
    </source>
</evidence>
<evidence type="ECO:0000256" key="4">
    <source>
        <dbReference type="ARBA" id="ARBA00022840"/>
    </source>
</evidence>
<dbReference type="SUPFAM" id="SSF52540">
    <property type="entry name" value="P-loop containing nucleoside triphosphate hydrolases"/>
    <property type="match status" value="2"/>
</dbReference>
<dbReference type="GO" id="GO:0005524">
    <property type="term" value="F:ATP binding"/>
    <property type="evidence" value="ECO:0007669"/>
    <property type="project" value="UniProtKB-KW"/>
</dbReference>
<dbReference type="PROSITE" id="PS00211">
    <property type="entry name" value="ABC_TRANSPORTER_1"/>
    <property type="match status" value="1"/>
</dbReference>
<accession>A0ABN2AAU6</accession>
<sequence>MSIEMEEKIVTPPPAPVPALEVRGLVKHYPGVKALDGVDFVVHQNEVLGLAGENGAGKSTLLKALVGLVKPDAGDIYVRGEKVRLRSVVNAADHGIGMVFQEQSLVPNLTAAENIVLGSEGAGVRGGVYRWDRMRRLAQEQLDKIGSPIDPLARTDSLSFADRQMVEIAKVLRIEQRSQHPPVIILDEPTSVLESKEIETLFAQVRRLRAFASVIFVSHRLDEVLDVCDRVTVLRGGRSVGDVPTADAAPAELHRMMIGSTGSDDHYHDTAFERSGEEPRPRLVVRGLSGRTFRDVDLDVHAGEIVGIVGVHGSGREDVCRALFGAEPTTAGEVTLDGDALQLSGTRAACSAGIGYVPAERKIEGMVGPMSVADNMTLTRQRARCSGPLVSPRKQASLVDSWISRLSIRTPHRGTAIQRLSGGNQQKVVLARWLVSGDVRLLLLDHPTRGLDIGARSEVYRLMRELASNGVATVLLADSLEEAIGMSDRIVVMSDGRVTAEVGCPSGAKPTPLDLVKEMV</sequence>
<reference evidence="6 7" key="1">
    <citation type="journal article" date="2019" name="Int. J. Syst. Evol. Microbiol.">
        <title>The Global Catalogue of Microorganisms (GCM) 10K type strain sequencing project: providing services to taxonomists for standard genome sequencing and annotation.</title>
        <authorList>
            <consortium name="The Broad Institute Genomics Platform"/>
            <consortium name="The Broad Institute Genome Sequencing Center for Infectious Disease"/>
            <person name="Wu L."/>
            <person name="Ma J."/>
        </authorList>
    </citation>
    <scope>NUCLEOTIDE SEQUENCE [LARGE SCALE GENOMIC DNA]</scope>
    <source>
        <strain evidence="6 7">JCM 14942</strain>
    </source>
</reference>
<evidence type="ECO:0000259" key="5">
    <source>
        <dbReference type="PROSITE" id="PS50893"/>
    </source>
</evidence>
<dbReference type="Proteomes" id="UP001500842">
    <property type="component" value="Unassembled WGS sequence"/>
</dbReference>
<organism evidence="6 7">
    <name type="scientific">Nocardioides humi</name>
    <dbReference type="NCBI Taxonomy" id="449461"/>
    <lineage>
        <taxon>Bacteria</taxon>
        <taxon>Bacillati</taxon>
        <taxon>Actinomycetota</taxon>
        <taxon>Actinomycetes</taxon>
        <taxon>Propionibacteriales</taxon>
        <taxon>Nocardioidaceae</taxon>
        <taxon>Nocardioides</taxon>
    </lineage>
</organism>
<dbReference type="CDD" id="cd03215">
    <property type="entry name" value="ABC_Carb_Monos_II"/>
    <property type="match status" value="1"/>
</dbReference>
<dbReference type="PANTHER" id="PTHR43790:SF9">
    <property type="entry name" value="GALACTOFURANOSE TRANSPORTER ATP-BINDING PROTEIN YTFR"/>
    <property type="match status" value="1"/>
</dbReference>
<dbReference type="Gene3D" id="3.40.50.300">
    <property type="entry name" value="P-loop containing nucleotide triphosphate hydrolases"/>
    <property type="match status" value="2"/>
</dbReference>
<name>A0ABN2AAU6_9ACTN</name>
<dbReference type="InterPro" id="IPR027417">
    <property type="entry name" value="P-loop_NTPase"/>
</dbReference>
<gene>
    <name evidence="6" type="ORF">GCM10009788_19300</name>
</gene>
<comment type="caution">
    <text evidence="6">The sequence shown here is derived from an EMBL/GenBank/DDBJ whole genome shotgun (WGS) entry which is preliminary data.</text>
</comment>
<evidence type="ECO:0000313" key="7">
    <source>
        <dbReference type="Proteomes" id="UP001500842"/>
    </source>
</evidence>
<keyword evidence="2" id="KW-0677">Repeat</keyword>
<keyword evidence="1" id="KW-0813">Transport</keyword>
<dbReference type="CDD" id="cd03216">
    <property type="entry name" value="ABC_Carb_Monos_I"/>
    <property type="match status" value="1"/>
</dbReference>
<protein>
    <submittedName>
        <fullName evidence="6">Sugar ABC transporter ATP-binding protein</fullName>
    </submittedName>
</protein>
<dbReference type="PANTHER" id="PTHR43790">
    <property type="entry name" value="CARBOHYDRATE TRANSPORT ATP-BINDING PROTEIN MG119-RELATED"/>
    <property type="match status" value="1"/>
</dbReference>
<dbReference type="InterPro" id="IPR050107">
    <property type="entry name" value="ABC_carbohydrate_import_ATPase"/>
</dbReference>
<keyword evidence="3" id="KW-0547">Nucleotide-binding</keyword>
<dbReference type="InterPro" id="IPR003439">
    <property type="entry name" value="ABC_transporter-like_ATP-bd"/>
</dbReference>